<dbReference type="AlphaFoldDB" id="A0A021VPU2"/>
<dbReference type="RefSeq" id="WP_034228970.1">
    <property type="nucleotide sequence ID" value="NZ_AXCW01000346.1"/>
</dbReference>
<keyword evidence="2" id="KW-0813">Transport</keyword>
<keyword evidence="6 8" id="KW-0472">Membrane</keyword>
<dbReference type="SUPFAM" id="SSF103481">
    <property type="entry name" value="Multidrug resistance efflux transporter EmrE"/>
    <property type="match status" value="1"/>
</dbReference>
<evidence type="ECO:0000256" key="3">
    <source>
        <dbReference type="ARBA" id="ARBA00022475"/>
    </source>
</evidence>
<proteinExistence type="inferred from homology"/>
<organism evidence="9 10">
    <name type="scientific">Actinotalea ferrariae CF5-4</name>
    <dbReference type="NCBI Taxonomy" id="948458"/>
    <lineage>
        <taxon>Bacteria</taxon>
        <taxon>Bacillati</taxon>
        <taxon>Actinomycetota</taxon>
        <taxon>Actinomycetes</taxon>
        <taxon>Micrococcales</taxon>
        <taxon>Cellulomonadaceae</taxon>
        <taxon>Actinotalea</taxon>
    </lineage>
</organism>
<sequence>MSWLVLILSGVLEAVWATALGRSEGFTRPGPTVTFAVALAASMAGLAYAMRELPVGTSYVVWVGIGAVLTVAYAAWTGTEPLSVVRLLLILGIVGCVVGLKLVS</sequence>
<evidence type="ECO:0000256" key="4">
    <source>
        <dbReference type="ARBA" id="ARBA00022692"/>
    </source>
</evidence>
<comment type="caution">
    <text evidence="9">The sequence shown here is derived from an EMBL/GenBank/DDBJ whole genome shotgun (WGS) entry which is preliminary data.</text>
</comment>
<evidence type="ECO:0000313" key="9">
    <source>
        <dbReference type="EMBL" id="EYR62055.1"/>
    </source>
</evidence>
<dbReference type="OrthoDB" id="21828at2"/>
<keyword evidence="10" id="KW-1185">Reference proteome</keyword>
<dbReference type="Gene3D" id="1.10.3730.20">
    <property type="match status" value="1"/>
</dbReference>
<gene>
    <name evidence="9" type="ORF">N866_12225</name>
</gene>
<dbReference type="Proteomes" id="UP000019753">
    <property type="component" value="Unassembled WGS sequence"/>
</dbReference>
<keyword evidence="4 7" id="KW-0812">Transmembrane</keyword>
<evidence type="ECO:0000256" key="1">
    <source>
        <dbReference type="ARBA" id="ARBA00004651"/>
    </source>
</evidence>
<protein>
    <submittedName>
        <fullName evidence="9">Ligand-binding protein SH3</fullName>
    </submittedName>
</protein>
<dbReference type="Pfam" id="PF00893">
    <property type="entry name" value="Multi_Drug_Res"/>
    <property type="match status" value="1"/>
</dbReference>
<dbReference type="InterPro" id="IPR037185">
    <property type="entry name" value="EmrE-like"/>
</dbReference>
<accession>A0A021VPU2</accession>
<keyword evidence="3" id="KW-1003">Cell membrane</keyword>
<dbReference type="InterPro" id="IPR045324">
    <property type="entry name" value="Small_multidrug_res"/>
</dbReference>
<dbReference type="PANTHER" id="PTHR30561">
    <property type="entry name" value="SMR FAMILY PROTON-DEPENDENT DRUG EFFLUX TRANSPORTER SUGE"/>
    <property type="match status" value="1"/>
</dbReference>
<feature type="transmembrane region" description="Helical" evidence="8">
    <location>
        <begin position="82"/>
        <end position="103"/>
    </location>
</feature>
<evidence type="ECO:0000256" key="5">
    <source>
        <dbReference type="ARBA" id="ARBA00022989"/>
    </source>
</evidence>
<keyword evidence="5 8" id="KW-1133">Transmembrane helix</keyword>
<evidence type="ECO:0000256" key="8">
    <source>
        <dbReference type="SAM" id="Phobius"/>
    </source>
</evidence>
<comment type="subcellular location">
    <subcellularLocation>
        <location evidence="1 7">Cell membrane</location>
        <topology evidence="1 7">Multi-pass membrane protein</topology>
    </subcellularLocation>
</comment>
<feature type="transmembrane region" description="Helical" evidence="8">
    <location>
        <begin position="33"/>
        <end position="50"/>
    </location>
</feature>
<reference evidence="9 10" key="1">
    <citation type="submission" date="2014-01" db="EMBL/GenBank/DDBJ databases">
        <title>Actinotalea ferrariae CF5-4.</title>
        <authorList>
            <person name="Chen F."/>
            <person name="Li Y."/>
            <person name="Wang G."/>
        </authorList>
    </citation>
    <scope>NUCLEOTIDE SEQUENCE [LARGE SCALE GENOMIC DNA]</scope>
    <source>
        <strain evidence="9 10">CF5-4</strain>
    </source>
</reference>
<evidence type="ECO:0000256" key="7">
    <source>
        <dbReference type="RuleBase" id="RU003942"/>
    </source>
</evidence>
<dbReference type="GO" id="GO:0005886">
    <property type="term" value="C:plasma membrane"/>
    <property type="evidence" value="ECO:0007669"/>
    <property type="project" value="UniProtKB-SubCell"/>
</dbReference>
<feature type="transmembrane region" description="Helical" evidence="8">
    <location>
        <begin position="57"/>
        <end position="76"/>
    </location>
</feature>
<name>A0A021VPU2_9CELL</name>
<dbReference type="EMBL" id="AXCW01000346">
    <property type="protein sequence ID" value="EYR62055.1"/>
    <property type="molecule type" value="Genomic_DNA"/>
</dbReference>
<dbReference type="InterPro" id="IPR000390">
    <property type="entry name" value="Small_drug/metabolite_transptr"/>
</dbReference>
<comment type="similarity">
    <text evidence="7">Belongs to the drug/metabolite transporter (DMT) superfamily. Small multidrug resistance (SMR) (TC 2.A.7.1) family.</text>
</comment>
<evidence type="ECO:0000256" key="2">
    <source>
        <dbReference type="ARBA" id="ARBA00022448"/>
    </source>
</evidence>
<dbReference type="PANTHER" id="PTHR30561:SF0">
    <property type="entry name" value="GUANIDINIUM EXPORTER"/>
    <property type="match status" value="1"/>
</dbReference>
<evidence type="ECO:0000313" key="10">
    <source>
        <dbReference type="Proteomes" id="UP000019753"/>
    </source>
</evidence>
<dbReference type="GO" id="GO:0022857">
    <property type="term" value="F:transmembrane transporter activity"/>
    <property type="evidence" value="ECO:0007669"/>
    <property type="project" value="InterPro"/>
</dbReference>
<evidence type="ECO:0000256" key="6">
    <source>
        <dbReference type="ARBA" id="ARBA00023136"/>
    </source>
</evidence>